<evidence type="ECO:0000313" key="2">
    <source>
        <dbReference type="Proteomes" id="UP001189624"/>
    </source>
</evidence>
<name>A0AA86V0X0_9FABA</name>
<dbReference type="Proteomes" id="UP001189624">
    <property type="component" value="Chromosome 1"/>
</dbReference>
<proteinExistence type="predicted"/>
<dbReference type="Gramene" id="rna-AYBTSS11_LOCUS254">
    <property type="protein sequence ID" value="CAJ1787044.1"/>
    <property type="gene ID" value="gene-AYBTSS11_LOCUS254"/>
</dbReference>
<accession>A0AA86V0X0</accession>
<protein>
    <submittedName>
        <fullName evidence="1">Uncharacterized protein</fullName>
    </submittedName>
</protein>
<reference evidence="1" key="1">
    <citation type="submission" date="2023-10" db="EMBL/GenBank/DDBJ databases">
        <authorList>
            <person name="Domelevo Entfellner J.-B."/>
        </authorList>
    </citation>
    <scope>NUCLEOTIDE SEQUENCE</scope>
</reference>
<evidence type="ECO:0000313" key="1">
    <source>
        <dbReference type="EMBL" id="CAJ1787044.1"/>
    </source>
</evidence>
<sequence length="65" mass="7617">MACRYGTDIAWLIASLEINPRIPSSLFQYLVLANTSDGYDQKTFTFLLNSQDQWLKQLWWTGWIS</sequence>
<organism evidence="1 2">
    <name type="scientific">Sphenostylis stenocarpa</name>
    <dbReference type="NCBI Taxonomy" id="92480"/>
    <lineage>
        <taxon>Eukaryota</taxon>
        <taxon>Viridiplantae</taxon>
        <taxon>Streptophyta</taxon>
        <taxon>Embryophyta</taxon>
        <taxon>Tracheophyta</taxon>
        <taxon>Spermatophyta</taxon>
        <taxon>Magnoliopsida</taxon>
        <taxon>eudicotyledons</taxon>
        <taxon>Gunneridae</taxon>
        <taxon>Pentapetalae</taxon>
        <taxon>rosids</taxon>
        <taxon>fabids</taxon>
        <taxon>Fabales</taxon>
        <taxon>Fabaceae</taxon>
        <taxon>Papilionoideae</taxon>
        <taxon>50 kb inversion clade</taxon>
        <taxon>NPAAA clade</taxon>
        <taxon>indigoferoid/millettioid clade</taxon>
        <taxon>Phaseoleae</taxon>
        <taxon>Sphenostylis</taxon>
    </lineage>
</organism>
<gene>
    <name evidence="1" type="ORF">AYBTSS11_LOCUS254</name>
</gene>
<dbReference type="EMBL" id="OY731398">
    <property type="protein sequence ID" value="CAJ1787044.1"/>
    <property type="molecule type" value="Genomic_DNA"/>
</dbReference>
<dbReference type="AlphaFoldDB" id="A0AA86V0X0"/>
<keyword evidence="2" id="KW-1185">Reference proteome</keyword>